<evidence type="ECO:0000313" key="13">
    <source>
        <dbReference type="Proteomes" id="UP001430290"/>
    </source>
</evidence>
<comment type="caution">
    <text evidence="12">The sequence shown here is derived from an EMBL/GenBank/DDBJ whole genome shotgun (WGS) entry which is preliminary data.</text>
</comment>
<dbReference type="SUPFAM" id="SSF52540">
    <property type="entry name" value="P-loop containing nucleoside triphosphate hydrolases"/>
    <property type="match status" value="1"/>
</dbReference>
<dbReference type="Pfam" id="PF00005">
    <property type="entry name" value="ABC_tran"/>
    <property type="match status" value="1"/>
</dbReference>
<dbReference type="RefSeq" id="WP_223629250.1">
    <property type="nucleotide sequence ID" value="NZ_JAIQDJ010000005.1"/>
</dbReference>
<dbReference type="InterPro" id="IPR004606">
    <property type="entry name" value="Mop_domain"/>
</dbReference>
<dbReference type="Gene3D" id="3.40.50.300">
    <property type="entry name" value="P-loop containing nucleotide triphosphate hydrolases"/>
    <property type="match status" value="1"/>
</dbReference>
<keyword evidence="1" id="KW-0813">Transport</keyword>
<evidence type="ECO:0000256" key="4">
    <source>
        <dbReference type="ARBA" id="ARBA00022519"/>
    </source>
</evidence>
<feature type="domain" description="Mop" evidence="11">
    <location>
        <begin position="293"/>
        <end position="357"/>
    </location>
</feature>
<dbReference type="SMART" id="SM00382">
    <property type="entry name" value="AAA"/>
    <property type="match status" value="1"/>
</dbReference>
<dbReference type="PROSITE" id="PS00211">
    <property type="entry name" value="ABC_TRANSPORTER_1"/>
    <property type="match status" value="1"/>
</dbReference>
<dbReference type="InterPro" id="IPR003439">
    <property type="entry name" value="ABC_transporter-like_ATP-bd"/>
</dbReference>
<dbReference type="NCBIfam" id="TIGR02142">
    <property type="entry name" value="modC_ABC"/>
    <property type="match status" value="1"/>
</dbReference>
<evidence type="ECO:0000256" key="8">
    <source>
        <dbReference type="ARBA" id="ARBA00023136"/>
    </source>
</evidence>
<dbReference type="InterPro" id="IPR005116">
    <property type="entry name" value="Transp-assoc_OB_typ1"/>
</dbReference>
<proteinExistence type="predicted"/>
<dbReference type="Proteomes" id="UP001430290">
    <property type="component" value="Unassembled WGS sequence"/>
</dbReference>
<dbReference type="EMBL" id="JAIQDJ010000005">
    <property type="protein sequence ID" value="MBZ4186572.1"/>
    <property type="molecule type" value="Genomic_DNA"/>
</dbReference>
<keyword evidence="2" id="KW-1003">Cell membrane</keyword>
<dbReference type="PROSITE" id="PS50893">
    <property type="entry name" value="ABC_TRANSPORTER_2"/>
    <property type="match status" value="1"/>
</dbReference>
<dbReference type="InterPro" id="IPR027417">
    <property type="entry name" value="P-loop_NTPase"/>
</dbReference>
<keyword evidence="6 12" id="KW-0067">ATP-binding</keyword>
<gene>
    <name evidence="12" type="primary">modC</name>
    <name evidence="12" type="ORF">K7B09_09585</name>
</gene>
<dbReference type="PROSITE" id="PS51866">
    <property type="entry name" value="MOP"/>
    <property type="match status" value="1"/>
</dbReference>
<sequence length="357" mass="38593">MAELANTLEISLRLARSAFQLHADLRLPVQGTTVVFGPSGCGKSTLLRAIAGLEPAASGGVQIAGELWQAPQFRLPAHRRAVGMVFQHSALLPHLNVEGNLRYGWKRAGASTALLAQWIERLQLTPLLARRPHSLSGGERQRVALARALVTAPKVLLLDEPLSALDAQRRSEILPFLETVRRDAGIPILYVTHAVEEVARLADYLVLMEAGHITSAGPALELLNRNDLPLALRDDAGVVLDAQVIDRDAHGLLALHTRAGTLYAHGPAHPPGTPLRIRIQARDVSLALHHHDDSSLLNLLPATLETLDALPGGQVQVRLLANGTPLLARISHRSLERLQLQPGMALWVQIKAVALLV</sequence>
<protein>
    <submittedName>
        <fullName evidence="12">Molybdenum ABC transporter ATP-binding protein</fullName>
    </submittedName>
</protein>
<dbReference type="GO" id="GO:0005524">
    <property type="term" value="F:ATP binding"/>
    <property type="evidence" value="ECO:0007669"/>
    <property type="project" value="UniProtKB-KW"/>
</dbReference>
<feature type="domain" description="ABC transporter" evidence="10">
    <location>
        <begin position="5"/>
        <end position="235"/>
    </location>
</feature>
<evidence type="ECO:0000256" key="6">
    <source>
        <dbReference type="ARBA" id="ARBA00022840"/>
    </source>
</evidence>
<dbReference type="InterPro" id="IPR017871">
    <property type="entry name" value="ABC_transporter-like_CS"/>
</dbReference>
<keyword evidence="4" id="KW-0997">Cell inner membrane</keyword>
<dbReference type="InterPro" id="IPR011868">
    <property type="entry name" value="ModC_ABC_ATP-bd"/>
</dbReference>
<keyword evidence="8" id="KW-0472">Membrane</keyword>
<evidence type="ECO:0000256" key="7">
    <source>
        <dbReference type="ARBA" id="ARBA00022967"/>
    </source>
</evidence>
<evidence type="ECO:0000256" key="9">
    <source>
        <dbReference type="PROSITE-ProRule" id="PRU01213"/>
    </source>
</evidence>
<dbReference type="PANTHER" id="PTHR43514:SF10">
    <property type="entry name" value="MOLYBDENUM IMPORT ATP-BINDING PROTEIN MODC 2"/>
    <property type="match status" value="1"/>
</dbReference>
<reference evidence="12" key="1">
    <citation type="submission" date="2021-09" db="EMBL/GenBank/DDBJ databases">
        <authorList>
            <person name="Wu T."/>
            <person name="Guo S.Z."/>
        </authorList>
    </citation>
    <scope>NUCLEOTIDE SEQUENCE</scope>
    <source>
        <strain evidence="12">RSS-23</strain>
    </source>
</reference>
<evidence type="ECO:0000256" key="3">
    <source>
        <dbReference type="ARBA" id="ARBA00022505"/>
    </source>
</evidence>
<keyword evidence="3 9" id="KW-0500">Molybdenum</keyword>
<keyword evidence="7" id="KW-1278">Translocase</keyword>
<organism evidence="12 13">
    <name type="scientific">Thermomonas beijingensis</name>
    <dbReference type="NCBI Taxonomy" id="2872701"/>
    <lineage>
        <taxon>Bacteria</taxon>
        <taxon>Pseudomonadati</taxon>
        <taxon>Pseudomonadota</taxon>
        <taxon>Gammaproteobacteria</taxon>
        <taxon>Lysobacterales</taxon>
        <taxon>Lysobacteraceae</taxon>
        <taxon>Thermomonas</taxon>
    </lineage>
</organism>
<name>A0ABS7TFE3_9GAMM</name>
<dbReference type="InterPro" id="IPR008995">
    <property type="entry name" value="Mo/tungstate-bd_C_term_dom"/>
</dbReference>
<dbReference type="Gene3D" id="2.40.50.100">
    <property type="match status" value="1"/>
</dbReference>
<dbReference type="InterPro" id="IPR003593">
    <property type="entry name" value="AAA+_ATPase"/>
</dbReference>
<dbReference type="SUPFAM" id="SSF50331">
    <property type="entry name" value="MOP-like"/>
    <property type="match status" value="1"/>
</dbReference>
<evidence type="ECO:0000256" key="5">
    <source>
        <dbReference type="ARBA" id="ARBA00022741"/>
    </source>
</evidence>
<keyword evidence="5" id="KW-0547">Nucleotide-binding</keyword>
<evidence type="ECO:0000259" key="11">
    <source>
        <dbReference type="PROSITE" id="PS51866"/>
    </source>
</evidence>
<evidence type="ECO:0000256" key="1">
    <source>
        <dbReference type="ARBA" id="ARBA00022448"/>
    </source>
</evidence>
<accession>A0ABS7TFE3</accession>
<evidence type="ECO:0000259" key="10">
    <source>
        <dbReference type="PROSITE" id="PS50893"/>
    </source>
</evidence>
<evidence type="ECO:0000256" key="2">
    <source>
        <dbReference type="ARBA" id="ARBA00022475"/>
    </source>
</evidence>
<dbReference type="PANTHER" id="PTHR43514">
    <property type="entry name" value="ABC TRANSPORTER I FAMILY MEMBER 10"/>
    <property type="match status" value="1"/>
</dbReference>
<evidence type="ECO:0000313" key="12">
    <source>
        <dbReference type="EMBL" id="MBZ4186572.1"/>
    </source>
</evidence>
<keyword evidence="13" id="KW-1185">Reference proteome</keyword>
<dbReference type="Pfam" id="PF03459">
    <property type="entry name" value="TOBE"/>
    <property type="match status" value="1"/>
</dbReference>
<dbReference type="InterPro" id="IPR050334">
    <property type="entry name" value="Molybdenum_import_ModC"/>
</dbReference>